<feature type="region of interest" description="Disordered" evidence="1">
    <location>
        <begin position="376"/>
        <end position="448"/>
    </location>
</feature>
<feature type="compositionally biased region" description="Basic and acidic residues" evidence="1">
    <location>
        <begin position="376"/>
        <end position="391"/>
    </location>
</feature>
<protein>
    <submittedName>
        <fullName evidence="2">Uncharacterized protein</fullName>
    </submittedName>
</protein>
<dbReference type="OrthoDB" id="4755622at2759"/>
<evidence type="ECO:0000313" key="2">
    <source>
        <dbReference type="EMBL" id="OAL73676.1"/>
    </source>
</evidence>
<dbReference type="EMBL" id="LHPN01000002">
    <property type="protein sequence ID" value="OAL73676.1"/>
    <property type="molecule type" value="Genomic_DNA"/>
</dbReference>
<feature type="compositionally biased region" description="Polar residues" evidence="1">
    <location>
        <begin position="1"/>
        <end position="34"/>
    </location>
</feature>
<name>A0A178FNT5_TRIVO</name>
<evidence type="ECO:0000256" key="1">
    <source>
        <dbReference type="SAM" id="MobiDB-lite"/>
    </source>
</evidence>
<feature type="region of interest" description="Disordered" evidence="1">
    <location>
        <begin position="258"/>
        <end position="339"/>
    </location>
</feature>
<feature type="region of interest" description="Disordered" evidence="1">
    <location>
        <begin position="509"/>
        <end position="582"/>
    </location>
</feature>
<organism evidence="2 3">
    <name type="scientific">Trichophyton violaceum</name>
    <dbReference type="NCBI Taxonomy" id="34388"/>
    <lineage>
        <taxon>Eukaryota</taxon>
        <taxon>Fungi</taxon>
        <taxon>Dikarya</taxon>
        <taxon>Ascomycota</taxon>
        <taxon>Pezizomycotina</taxon>
        <taxon>Eurotiomycetes</taxon>
        <taxon>Eurotiomycetidae</taxon>
        <taxon>Onygenales</taxon>
        <taxon>Arthrodermataceae</taxon>
        <taxon>Trichophyton</taxon>
    </lineage>
</organism>
<keyword evidence="3" id="KW-1185">Reference proteome</keyword>
<sequence>MFPTNGQGLATLERTSSSGTNPFRPQPPKINTNVPHIMVNGKPVEVIEISSSPSPQDTNPEPAQKIPAPGPPQGQPVQQPMHTQHGSPFPFTAAPAGSPQRPHTIFKPIKIHTAKCDVCNKHNKSTLQRCIDCGWQICTPCWNARGGNGAHGSVRKFTGTIYRSSDDELPQKKPRKKGKNANNGAKDTPPDKGKAVAKDIASTPMRPNPDIEENWTPSVVPIYSTESANGSPGMFLTDASDPRAIIQRGLASLKMQFSSGPASVKPAGSSSDLPSRASVGCSKAPRTPESTHQANTDNLSSSSSLTSLSALEEDCGYRGDEENENEDDDATDIDPENEDVLIADGRAYQKRVFKGLNPMAQTRMNWLLIAAEQALKEREKDQKQSKERNEGPKTPVPATRKFDPPTRSWILTPSQNSSPAPKPDPAPEPSTVAVASQPPPSTPVPTQTRTIGATTVVRPVPISLYFRSPSPVPEHMRGIVQAPKRRILVQPLDLIEYVAPPAVPVSELIPRPDPMDIDQPRPVSNPSATRHPRMPLHQREVPFDLRDILPGDRETEKTETSERERREAEKRTSKPHGRAWEL</sequence>
<dbReference type="AlphaFoldDB" id="A0A178FNT5"/>
<feature type="compositionally biased region" description="Basic and acidic residues" evidence="1">
    <location>
        <begin position="537"/>
        <end position="582"/>
    </location>
</feature>
<proteinExistence type="predicted"/>
<feature type="region of interest" description="Disordered" evidence="1">
    <location>
        <begin position="162"/>
        <end position="215"/>
    </location>
</feature>
<accession>A0A178FNT5</accession>
<comment type="caution">
    <text evidence="2">The sequence shown here is derived from an EMBL/GenBank/DDBJ whole genome shotgun (WGS) entry which is preliminary data.</text>
</comment>
<gene>
    <name evidence="2" type="ORF">A7D00_1704</name>
</gene>
<feature type="compositionally biased region" description="Basic and acidic residues" evidence="1">
    <location>
        <begin position="188"/>
        <end position="197"/>
    </location>
</feature>
<feature type="compositionally biased region" description="Low complexity" evidence="1">
    <location>
        <begin position="294"/>
        <end position="310"/>
    </location>
</feature>
<feature type="compositionally biased region" description="Polar residues" evidence="1">
    <location>
        <begin position="49"/>
        <end position="59"/>
    </location>
</feature>
<dbReference type="Proteomes" id="UP000243519">
    <property type="component" value="Unassembled WGS sequence"/>
</dbReference>
<feature type="compositionally biased region" description="Acidic residues" evidence="1">
    <location>
        <begin position="321"/>
        <end position="339"/>
    </location>
</feature>
<feature type="region of interest" description="Disordered" evidence="1">
    <location>
        <begin position="1"/>
        <end position="100"/>
    </location>
</feature>
<reference evidence="2 3" key="1">
    <citation type="submission" date="2016-05" db="EMBL/GenBank/DDBJ databases">
        <title>Genome sequencing of Trichophyton violaceum CMCC(F)T3l isolated from hair.</title>
        <authorList>
            <person name="Zhan P."/>
            <person name="Tao Y."/>
            <person name="Liu W."/>
        </authorList>
    </citation>
    <scope>NUCLEOTIDE SEQUENCE [LARGE SCALE GENOMIC DNA]</scope>
    <source>
        <strain evidence="3">CMCC(F)T3l</strain>
    </source>
</reference>
<evidence type="ECO:0000313" key="3">
    <source>
        <dbReference type="Proteomes" id="UP000243519"/>
    </source>
</evidence>